<feature type="domain" description="FFD box profile" evidence="11">
    <location>
        <begin position="490"/>
        <end position="505"/>
    </location>
</feature>
<dbReference type="PROSITE" id="PS51512">
    <property type="entry name" value="DFDF"/>
    <property type="match status" value="1"/>
</dbReference>
<dbReference type="InterPro" id="IPR010920">
    <property type="entry name" value="LSM_dom_sf"/>
</dbReference>
<dbReference type="PANTHER" id="PTHR13586:SF16">
    <property type="entry name" value="PROTEIN DECAPPING 5-LIKE"/>
    <property type="match status" value="1"/>
</dbReference>
<evidence type="ECO:0000259" key="10">
    <source>
        <dbReference type="PROSITE" id="PS51512"/>
    </source>
</evidence>
<feature type="domain" description="TFG box profile" evidence="12">
    <location>
        <begin position="512"/>
        <end position="532"/>
    </location>
</feature>
<evidence type="ECO:0000256" key="4">
    <source>
        <dbReference type="ARBA" id="ARBA00022491"/>
    </source>
</evidence>
<dbReference type="SMART" id="SM01199">
    <property type="entry name" value="FDF"/>
    <property type="match status" value="1"/>
</dbReference>
<dbReference type="FunFam" id="2.30.30.100:FF:000033">
    <property type="entry name" value="Trailer hitch, isoform C"/>
    <property type="match status" value="1"/>
</dbReference>
<feature type="region of interest" description="Disordered" evidence="9">
    <location>
        <begin position="363"/>
        <end position="391"/>
    </location>
</feature>
<keyword evidence="3" id="KW-0963">Cytoplasm</keyword>
<reference evidence="15" key="1">
    <citation type="journal article" date="2010" name="Nat. Biotechnol.">
        <title>Draft genome sequence of the oilseed species Ricinus communis.</title>
        <authorList>
            <person name="Chan A.P."/>
            <person name="Crabtree J."/>
            <person name="Zhao Q."/>
            <person name="Lorenzi H."/>
            <person name="Orvis J."/>
            <person name="Puiu D."/>
            <person name="Melake-Berhan A."/>
            <person name="Jones K.M."/>
            <person name="Redman J."/>
            <person name="Chen G."/>
            <person name="Cahoon E.B."/>
            <person name="Gedil M."/>
            <person name="Stanke M."/>
            <person name="Haas B.J."/>
            <person name="Wortman J.R."/>
            <person name="Fraser-Liggett C.M."/>
            <person name="Ravel J."/>
            <person name="Rabinowicz P.D."/>
        </authorList>
    </citation>
    <scope>NUCLEOTIDE SEQUENCE [LARGE SCALE GENOMIC DNA]</scope>
    <source>
        <strain evidence="15">cv. Hale</strain>
    </source>
</reference>
<dbReference type="InterPro" id="IPR047575">
    <property type="entry name" value="Sm"/>
</dbReference>
<dbReference type="Pfam" id="PF12701">
    <property type="entry name" value="LSM14"/>
    <property type="match status" value="1"/>
</dbReference>
<evidence type="ECO:0000313" key="14">
    <source>
        <dbReference type="EMBL" id="EEF36390.1"/>
    </source>
</evidence>
<dbReference type="GO" id="GO:0000932">
    <property type="term" value="C:P-body"/>
    <property type="evidence" value="ECO:0000318"/>
    <property type="project" value="GO_Central"/>
</dbReference>
<evidence type="ECO:0000256" key="7">
    <source>
        <dbReference type="PROSITE-ProRule" id="PRU00846"/>
    </source>
</evidence>
<comment type="function">
    <text evidence="6">As a component of the decapping complex, involved in the degradation of mRNAs. Promotes P-body formation. Translational repressor.</text>
</comment>
<sequence>MAGATATAEAPKSSSGGGGSGDSYIGSLISLTSKSEIRYEGVLYNINTQESTIGLRNVRSFGTEGRKRDGPQVPPSDKIYEFILFRGSDIKDLQVKSSPPVQTTKPIHTDPAIIQSHYPQTATASMTMPSSSTGSLKDSSSHASPHELSMPTFQGNLPLYQPGGKLGSQGSLSNPPTTSGTGLAMPMYWQGYYDPSNGLQPHQQTLLHPPPGLSIPPSIQQYVQHPATDASKLSASQMSENPPLSFPSFSTGTQNMQSSILPVQSSPTVPDSANLISNKASVQALPAASVNINLPMASPLTSALDKSFIASPVIIESRTVDDPLVPSKSMSESLSSNTRALVSVSNEGAIPSLVTPGHFLQPGTVPSLQSSQAAQKDVEAVQSSESPPPSTVAVMEMQEPILPLPCPPDRRVYGAPMHTYHGSRGHERGRGNRVWDAATRFEEDFDFTAMNEKFNKDEVWGHLGKSNKAQEDEEESEDEDNELSKYEKKPVYVKDDFFDSLSCGSLGGGSRNGSTGFSGQIRKNTETFGNFSRHRGGGGGWGPGRGGRSRGGYHGRGYGYGYLGRGRGYTMPNRDI</sequence>
<dbReference type="eggNOG" id="KOG1073">
    <property type="taxonomic scope" value="Eukaryota"/>
</dbReference>
<feature type="short sequence motif" description="TFG box" evidence="8">
    <location>
        <begin position="512"/>
        <end position="532"/>
    </location>
</feature>
<evidence type="ECO:0000256" key="8">
    <source>
        <dbReference type="PROSITE-ProRule" id="PRU00869"/>
    </source>
</evidence>
<feature type="compositionally biased region" description="Low complexity" evidence="9">
    <location>
        <begin position="121"/>
        <end position="138"/>
    </location>
</feature>
<evidence type="ECO:0000259" key="12">
    <source>
        <dbReference type="PROSITE" id="PS51536"/>
    </source>
</evidence>
<feature type="domain" description="Sm" evidence="13">
    <location>
        <begin position="16"/>
        <end position="99"/>
    </location>
</feature>
<dbReference type="Pfam" id="PF09532">
    <property type="entry name" value="FDF"/>
    <property type="match status" value="1"/>
</dbReference>
<feature type="region of interest" description="Disordered" evidence="9">
    <location>
        <begin position="223"/>
        <end position="256"/>
    </location>
</feature>
<accession>B9SIZ7</accession>
<dbReference type="KEGG" id="rcu:8277318"/>
<feature type="short sequence motif" description="FFD box" evidence="7">
    <location>
        <begin position="490"/>
        <end position="505"/>
    </location>
</feature>
<comment type="similarity">
    <text evidence="2">Belongs to the LSM14 family.</text>
</comment>
<feature type="domain" description="DFDF" evidence="10">
    <location>
        <begin position="433"/>
        <end position="469"/>
    </location>
</feature>
<dbReference type="OMA" id="AHMDMPV"/>
<dbReference type="GO" id="GO:0006397">
    <property type="term" value="P:mRNA processing"/>
    <property type="evidence" value="ECO:0007669"/>
    <property type="project" value="UniProtKB-KW"/>
</dbReference>
<dbReference type="GO" id="GO:0034063">
    <property type="term" value="P:stress granule assembly"/>
    <property type="evidence" value="ECO:0000318"/>
    <property type="project" value="GO_Central"/>
</dbReference>
<feature type="region of interest" description="Disordered" evidence="9">
    <location>
        <begin position="121"/>
        <end position="179"/>
    </location>
</feature>
<evidence type="ECO:0000256" key="9">
    <source>
        <dbReference type="SAM" id="MobiDB-lite"/>
    </source>
</evidence>
<evidence type="ECO:0000256" key="1">
    <source>
        <dbReference type="ARBA" id="ARBA00004201"/>
    </source>
</evidence>
<feature type="region of interest" description="Disordered" evidence="9">
    <location>
        <begin position="528"/>
        <end position="549"/>
    </location>
</feature>
<dbReference type="PROSITE" id="PS51536">
    <property type="entry name" value="TFG"/>
    <property type="match status" value="1"/>
</dbReference>
<dbReference type="SMART" id="SM01271">
    <property type="entry name" value="LSM14"/>
    <property type="match status" value="1"/>
</dbReference>
<protein>
    <submittedName>
        <fullName evidence="14">Uncharacterized protein</fullName>
    </submittedName>
</protein>
<evidence type="ECO:0000313" key="15">
    <source>
        <dbReference type="Proteomes" id="UP000008311"/>
    </source>
</evidence>
<dbReference type="Gene3D" id="2.30.30.100">
    <property type="match status" value="1"/>
</dbReference>
<feature type="compositionally biased region" description="Gly residues" evidence="9">
    <location>
        <begin position="537"/>
        <end position="546"/>
    </location>
</feature>
<organism evidence="14 15">
    <name type="scientific">Ricinus communis</name>
    <name type="common">Castor bean</name>
    <dbReference type="NCBI Taxonomy" id="3988"/>
    <lineage>
        <taxon>Eukaryota</taxon>
        <taxon>Viridiplantae</taxon>
        <taxon>Streptophyta</taxon>
        <taxon>Embryophyta</taxon>
        <taxon>Tracheophyta</taxon>
        <taxon>Spermatophyta</taxon>
        <taxon>Magnoliopsida</taxon>
        <taxon>eudicotyledons</taxon>
        <taxon>Gunneridae</taxon>
        <taxon>Pentapetalae</taxon>
        <taxon>rosids</taxon>
        <taxon>fabids</taxon>
        <taxon>Malpighiales</taxon>
        <taxon>Euphorbiaceae</taxon>
        <taxon>Acalyphoideae</taxon>
        <taxon>Acalypheae</taxon>
        <taxon>Ricinus</taxon>
    </lineage>
</organism>
<comment type="subcellular location">
    <subcellularLocation>
        <location evidence="1">Cytoplasm</location>
        <location evidence="1">P-body</location>
    </subcellularLocation>
</comment>
<dbReference type="InterPro" id="IPR019050">
    <property type="entry name" value="FDF_dom"/>
</dbReference>
<dbReference type="PROSITE" id="PS52002">
    <property type="entry name" value="SM"/>
    <property type="match status" value="1"/>
</dbReference>
<dbReference type="CDD" id="cd01736">
    <property type="entry name" value="LSm14_N"/>
    <property type="match status" value="1"/>
</dbReference>
<evidence type="ECO:0000256" key="6">
    <source>
        <dbReference type="ARBA" id="ARBA00059323"/>
    </source>
</evidence>
<dbReference type="InterPro" id="IPR025609">
    <property type="entry name" value="Lsm14-like_N"/>
</dbReference>
<dbReference type="InterPro" id="IPR025762">
    <property type="entry name" value="DFDF"/>
</dbReference>
<keyword evidence="5" id="KW-0507">mRNA processing</keyword>
<dbReference type="InParanoid" id="B9SIZ7"/>
<feature type="compositionally biased region" description="Acidic residues" evidence="9">
    <location>
        <begin position="471"/>
        <end position="481"/>
    </location>
</feature>
<proteinExistence type="inferred from homology"/>
<feature type="compositionally biased region" description="Polar residues" evidence="9">
    <location>
        <begin position="231"/>
        <end position="256"/>
    </location>
</feature>
<evidence type="ECO:0000259" key="13">
    <source>
        <dbReference type="PROSITE" id="PS52002"/>
    </source>
</evidence>
<feature type="compositionally biased region" description="Polar residues" evidence="9">
    <location>
        <begin position="168"/>
        <end position="179"/>
    </location>
</feature>
<dbReference type="InterPro" id="IPR025768">
    <property type="entry name" value="TFG_box"/>
</dbReference>
<dbReference type="OrthoDB" id="21539at2759"/>
<evidence type="ECO:0000259" key="11">
    <source>
        <dbReference type="PROSITE" id="PS51513"/>
    </source>
</evidence>
<dbReference type="GO" id="GO:0033962">
    <property type="term" value="P:P-body assembly"/>
    <property type="evidence" value="ECO:0000318"/>
    <property type="project" value="GO_Central"/>
</dbReference>
<evidence type="ECO:0000256" key="2">
    <source>
        <dbReference type="ARBA" id="ARBA00010415"/>
    </source>
</evidence>
<dbReference type="GO" id="GO:0003729">
    <property type="term" value="F:mRNA binding"/>
    <property type="evidence" value="ECO:0000318"/>
    <property type="project" value="GO_Central"/>
</dbReference>
<dbReference type="PANTHER" id="PTHR13586">
    <property type="entry name" value="SCD6 PROTEIN-RELATED"/>
    <property type="match status" value="1"/>
</dbReference>
<evidence type="ECO:0000256" key="3">
    <source>
        <dbReference type="ARBA" id="ARBA00022490"/>
    </source>
</evidence>
<feature type="compositionally biased region" description="Polar residues" evidence="9">
    <location>
        <begin position="364"/>
        <end position="374"/>
    </location>
</feature>
<dbReference type="AlphaFoldDB" id="B9SIZ7"/>
<feature type="region of interest" description="Disordered" evidence="9">
    <location>
        <begin position="1"/>
        <end position="25"/>
    </location>
</feature>
<name>B9SIZ7_RICCO</name>
<dbReference type="Proteomes" id="UP000008311">
    <property type="component" value="Unassembled WGS sequence"/>
</dbReference>
<dbReference type="SUPFAM" id="SSF50182">
    <property type="entry name" value="Sm-like ribonucleoproteins"/>
    <property type="match status" value="1"/>
</dbReference>
<dbReference type="EMBL" id="EQ973978">
    <property type="protein sequence ID" value="EEF36390.1"/>
    <property type="molecule type" value="Genomic_DNA"/>
</dbReference>
<dbReference type="PROSITE" id="PS51513">
    <property type="entry name" value="FFD"/>
    <property type="match status" value="1"/>
</dbReference>
<dbReference type="InterPro" id="IPR025761">
    <property type="entry name" value="FFD_box"/>
</dbReference>
<dbReference type="STRING" id="3988.B9SIZ7"/>
<keyword evidence="4" id="KW-0678">Repressor</keyword>
<keyword evidence="15" id="KW-1185">Reference proteome</keyword>
<feature type="region of interest" description="Disordered" evidence="9">
    <location>
        <begin position="465"/>
        <end position="486"/>
    </location>
</feature>
<gene>
    <name evidence="14" type="ORF">RCOM_0597110</name>
</gene>
<evidence type="ECO:0000256" key="5">
    <source>
        <dbReference type="ARBA" id="ARBA00022664"/>
    </source>
</evidence>